<keyword evidence="2" id="KW-1185">Reference proteome</keyword>
<reference evidence="1 2" key="1">
    <citation type="submission" date="2021-06" db="EMBL/GenBank/DDBJ databases">
        <title>Caerostris darwini draft genome.</title>
        <authorList>
            <person name="Kono N."/>
            <person name="Arakawa K."/>
        </authorList>
    </citation>
    <scope>NUCLEOTIDE SEQUENCE [LARGE SCALE GENOMIC DNA]</scope>
</reference>
<name>A0AAV4SYU3_9ARAC</name>
<dbReference type="AlphaFoldDB" id="A0AAV4SYU3"/>
<accession>A0AAV4SYU3</accession>
<sequence length="87" mass="9946">MFGSTCPAGKCASSPFQRRIFLNVCHSNQIWKPPRQHSCYLSAIAPIPYQISSHAFYSFPYLPFNCALSLLKWEPVLLFTELEMVCD</sequence>
<comment type="caution">
    <text evidence="1">The sequence shown here is derived from an EMBL/GenBank/DDBJ whole genome shotgun (WGS) entry which is preliminary data.</text>
</comment>
<dbReference type="Proteomes" id="UP001054837">
    <property type="component" value="Unassembled WGS sequence"/>
</dbReference>
<evidence type="ECO:0000313" key="1">
    <source>
        <dbReference type="EMBL" id="GIY38572.1"/>
    </source>
</evidence>
<proteinExistence type="predicted"/>
<organism evidence="1 2">
    <name type="scientific">Caerostris darwini</name>
    <dbReference type="NCBI Taxonomy" id="1538125"/>
    <lineage>
        <taxon>Eukaryota</taxon>
        <taxon>Metazoa</taxon>
        <taxon>Ecdysozoa</taxon>
        <taxon>Arthropoda</taxon>
        <taxon>Chelicerata</taxon>
        <taxon>Arachnida</taxon>
        <taxon>Araneae</taxon>
        <taxon>Araneomorphae</taxon>
        <taxon>Entelegynae</taxon>
        <taxon>Araneoidea</taxon>
        <taxon>Araneidae</taxon>
        <taxon>Caerostris</taxon>
    </lineage>
</organism>
<dbReference type="EMBL" id="BPLQ01008641">
    <property type="protein sequence ID" value="GIY38572.1"/>
    <property type="molecule type" value="Genomic_DNA"/>
</dbReference>
<evidence type="ECO:0000313" key="2">
    <source>
        <dbReference type="Proteomes" id="UP001054837"/>
    </source>
</evidence>
<protein>
    <submittedName>
        <fullName evidence="1">Uncharacterized protein</fullName>
    </submittedName>
</protein>
<gene>
    <name evidence="1" type="ORF">CDAR_399451</name>
</gene>